<evidence type="ECO:0000313" key="2">
    <source>
        <dbReference type="Proteomes" id="UP001219518"/>
    </source>
</evidence>
<dbReference type="EMBL" id="JAHWGI010001316">
    <property type="protein sequence ID" value="KAK3928122.1"/>
    <property type="molecule type" value="Genomic_DNA"/>
</dbReference>
<comment type="caution">
    <text evidence="1">The sequence shown here is derived from an EMBL/GenBank/DDBJ whole genome shotgun (WGS) entry which is preliminary data.</text>
</comment>
<dbReference type="PROSITE" id="PS51257">
    <property type="entry name" value="PROKAR_LIPOPROTEIN"/>
    <property type="match status" value="1"/>
</dbReference>
<dbReference type="Proteomes" id="UP001219518">
    <property type="component" value="Unassembled WGS sequence"/>
</dbReference>
<keyword evidence="1" id="KW-0436">Ligase</keyword>
<accession>A0AAE1HVD4</accession>
<organism evidence="1 2">
    <name type="scientific">Frankliniella fusca</name>
    <dbReference type="NCBI Taxonomy" id="407009"/>
    <lineage>
        <taxon>Eukaryota</taxon>
        <taxon>Metazoa</taxon>
        <taxon>Ecdysozoa</taxon>
        <taxon>Arthropoda</taxon>
        <taxon>Hexapoda</taxon>
        <taxon>Insecta</taxon>
        <taxon>Pterygota</taxon>
        <taxon>Neoptera</taxon>
        <taxon>Paraneoptera</taxon>
        <taxon>Thysanoptera</taxon>
        <taxon>Terebrantia</taxon>
        <taxon>Thripoidea</taxon>
        <taxon>Thripidae</taxon>
        <taxon>Frankliniella</taxon>
    </lineage>
</organism>
<proteinExistence type="predicted"/>
<protein>
    <submittedName>
        <fullName evidence="1">Methionine--tRNA ligase, mitochondrial</fullName>
    </submittedName>
</protein>
<reference evidence="1" key="1">
    <citation type="submission" date="2021-07" db="EMBL/GenBank/DDBJ databases">
        <authorList>
            <person name="Catto M.A."/>
            <person name="Jacobson A."/>
            <person name="Kennedy G."/>
            <person name="Labadie P."/>
            <person name="Hunt B.G."/>
            <person name="Srinivasan R."/>
        </authorList>
    </citation>
    <scope>NUCLEOTIDE SEQUENCE</scope>
    <source>
        <strain evidence="1">PL_HMW_Pooled</strain>
        <tissue evidence="1">Head</tissue>
    </source>
</reference>
<name>A0AAE1HVD4_9NEOP</name>
<keyword evidence="2" id="KW-1185">Reference proteome</keyword>
<feature type="non-terminal residue" evidence="1">
    <location>
        <position position="1"/>
    </location>
</feature>
<dbReference type="GO" id="GO:0016874">
    <property type="term" value="F:ligase activity"/>
    <property type="evidence" value="ECO:0007669"/>
    <property type="project" value="UniProtKB-KW"/>
</dbReference>
<evidence type="ECO:0000313" key="1">
    <source>
        <dbReference type="EMBL" id="KAK3928122.1"/>
    </source>
</evidence>
<sequence length="123" mass="13725">MLTRQLITFLASATFSCTSLKLDYSSRLHAIAFRWLSAKLSAGLRAPHNNYVLLEMTEQEKNFRLPLGWCSDCRAAAARPCWDEHAVLNAKAAERYLSREQVPAGALQEAAALLQDVQCQGEQ</sequence>
<dbReference type="AlphaFoldDB" id="A0AAE1HVD4"/>
<reference evidence="1" key="2">
    <citation type="journal article" date="2023" name="BMC Genomics">
        <title>Pest status, molecular evolution, and epigenetic factors derived from the genome assembly of Frankliniella fusca, a thysanopteran phytovirus vector.</title>
        <authorList>
            <person name="Catto M.A."/>
            <person name="Labadie P.E."/>
            <person name="Jacobson A.L."/>
            <person name="Kennedy G.G."/>
            <person name="Srinivasan R."/>
            <person name="Hunt B.G."/>
        </authorList>
    </citation>
    <scope>NUCLEOTIDE SEQUENCE</scope>
    <source>
        <strain evidence="1">PL_HMW_Pooled</strain>
    </source>
</reference>
<gene>
    <name evidence="1" type="ORF">KUF71_016471</name>
</gene>